<keyword evidence="6" id="KW-1185">Reference proteome</keyword>
<dbReference type="OrthoDB" id="9781769at2"/>
<dbReference type="EMBL" id="CP036526">
    <property type="protein sequence ID" value="QDT09426.1"/>
    <property type="molecule type" value="Genomic_DNA"/>
</dbReference>
<accession>A0A517NQM5</accession>
<dbReference type="PANTHER" id="PTHR43434:SF1">
    <property type="entry name" value="PHOSPHOGLYCOLATE PHOSPHATASE"/>
    <property type="match status" value="1"/>
</dbReference>
<dbReference type="InterPro" id="IPR036412">
    <property type="entry name" value="HAD-like_sf"/>
</dbReference>
<dbReference type="PANTHER" id="PTHR43434">
    <property type="entry name" value="PHOSPHOGLYCOLATE PHOSPHATASE"/>
    <property type="match status" value="1"/>
</dbReference>
<evidence type="ECO:0000256" key="3">
    <source>
        <dbReference type="ARBA" id="ARBA00006171"/>
    </source>
</evidence>
<dbReference type="InterPro" id="IPR023214">
    <property type="entry name" value="HAD_sf"/>
</dbReference>
<dbReference type="InterPro" id="IPR023198">
    <property type="entry name" value="PGP-like_dom2"/>
</dbReference>
<dbReference type="GO" id="GO:0005829">
    <property type="term" value="C:cytosol"/>
    <property type="evidence" value="ECO:0007669"/>
    <property type="project" value="TreeGrafter"/>
</dbReference>
<dbReference type="Gene3D" id="1.10.150.240">
    <property type="entry name" value="Putative phosphatase, domain 2"/>
    <property type="match status" value="1"/>
</dbReference>
<name>A0A517NQM5_9BACT</name>
<gene>
    <name evidence="5" type="primary">gph_1</name>
    <name evidence="5" type="ORF">K239x_13720</name>
</gene>
<proteinExistence type="inferred from homology"/>
<dbReference type="Proteomes" id="UP000319817">
    <property type="component" value="Chromosome"/>
</dbReference>
<dbReference type="Pfam" id="PF13242">
    <property type="entry name" value="Hydrolase_like"/>
    <property type="match status" value="1"/>
</dbReference>
<comment type="similarity">
    <text evidence="3">Belongs to the HAD-like hydrolase superfamily. CbbY/CbbZ/Gph/YieH family.</text>
</comment>
<dbReference type="GO" id="GO:0006281">
    <property type="term" value="P:DNA repair"/>
    <property type="evidence" value="ECO:0007669"/>
    <property type="project" value="TreeGrafter"/>
</dbReference>
<protein>
    <recommendedName>
        <fullName evidence="4">phosphoglycolate phosphatase</fullName>
        <ecNumber evidence="4">3.1.3.18</ecNumber>
    </recommendedName>
</protein>
<dbReference type="SFLD" id="SFLDS00003">
    <property type="entry name" value="Haloacid_Dehalogenase"/>
    <property type="match status" value="1"/>
</dbReference>
<evidence type="ECO:0000256" key="4">
    <source>
        <dbReference type="ARBA" id="ARBA00013078"/>
    </source>
</evidence>
<reference evidence="5 6" key="1">
    <citation type="submission" date="2019-02" db="EMBL/GenBank/DDBJ databases">
        <title>Deep-cultivation of Planctomycetes and their phenomic and genomic characterization uncovers novel biology.</title>
        <authorList>
            <person name="Wiegand S."/>
            <person name="Jogler M."/>
            <person name="Boedeker C."/>
            <person name="Pinto D."/>
            <person name="Vollmers J."/>
            <person name="Rivas-Marin E."/>
            <person name="Kohn T."/>
            <person name="Peeters S.H."/>
            <person name="Heuer A."/>
            <person name="Rast P."/>
            <person name="Oberbeckmann S."/>
            <person name="Bunk B."/>
            <person name="Jeske O."/>
            <person name="Meyerdierks A."/>
            <person name="Storesund J.E."/>
            <person name="Kallscheuer N."/>
            <person name="Luecker S."/>
            <person name="Lage O.M."/>
            <person name="Pohl T."/>
            <person name="Merkel B.J."/>
            <person name="Hornburger P."/>
            <person name="Mueller R.-W."/>
            <person name="Bruemmer F."/>
            <person name="Labrenz M."/>
            <person name="Spormann A.M."/>
            <person name="Op den Camp H."/>
            <person name="Overmann J."/>
            <person name="Amann R."/>
            <person name="Jetten M.S.M."/>
            <person name="Mascher T."/>
            <person name="Medema M.H."/>
            <person name="Devos D.P."/>
            <person name="Kaster A.-K."/>
            <person name="Ovreas L."/>
            <person name="Rohde M."/>
            <person name="Galperin M.Y."/>
            <person name="Jogler C."/>
        </authorList>
    </citation>
    <scope>NUCLEOTIDE SEQUENCE [LARGE SCALE GENOMIC DNA]</scope>
    <source>
        <strain evidence="5 6">K23_9</strain>
    </source>
</reference>
<organism evidence="5 6">
    <name type="scientific">Stieleria marina</name>
    <dbReference type="NCBI Taxonomy" id="1930275"/>
    <lineage>
        <taxon>Bacteria</taxon>
        <taxon>Pseudomonadati</taxon>
        <taxon>Planctomycetota</taxon>
        <taxon>Planctomycetia</taxon>
        <taxon>Pirellulales</taxon>
        <taxon>Pirellulaceae</taxon>
        <taxon>Stieleria</taxon>
    </lineage>
</organism>
<dbReference type="Gene3D" id="3.40.50.1000">
    <property type="entry name" value="HAD superfamily/HAD-like"/>
    <property type="match status" value="1"/>
</dbReference>
<evidence type="ECO:0000313" key="6">
    <source>
        <dbReference type="Proteomes" id="UP000319817"/>
    </source>
</evidence>
<evidence type="ECO:0000256" key="2">
    <source>
        <dbReference type="ARBA" id="ARBA00004818"/>
    </source>
</evidence>
<dbReference type="InterPro" id="IPR050155">
    <property type="entry name" value="HAD-like_hydrolase_sf"/>
</dbReference>
<dbReference type="RefSeq" id="WP_145416984.1">
    <property type="nucleotide sequence ID" value="NZ_CP036526.1"/>
</dbReference>
<sequence length="224" mass="24712">MRTLLFDIDGTLLLTHNGGSNALRLALEQEFDLLAARIDVSFGGRTDRSLLAELLTINGLPDQDELRERLRRRYLSVFPEVLSQCGGEVMAGVRGLLDRLHGEPLARTCAMTGNLTETGEEKLRHFDLLKYVHWTSGGQFDEHRDDLARRTAKIIADRHGDTAADDVVVIGDTVADVRCGRVIGAKVIAVCTGSHDREKLEAEKPDVVLDDLSNTDAVLDLLLQ</sequence>
<dbReference type="EC" id="3.1.3.18" evidence="4"/>
<evidence type="ECO:0000256" key="1">
    <source>
        <dbReference type="ARBA" id="ARBA00000830"/>
    </source>
</evidence>
<keyword evidence="5" id="KW-0378">Hydrolase</keyword>
<dbReference type="GO" id="GO:0008967">
    <property type="term" value="F:phosphoglycolate phosphatase activity"/>
    <property type="evidence" value="ECO:0007669"/>
    <property type="project" value="UniProtKB-EC"/>
</dbReference>
<dbReference type="AlphaFoldDB" id="A0A517NQM5"/>
<comment type="catalytic activity">
    <reaction evidence="1">
        <text>2-phosphoglycolate + H2O = glycolate + phosphate</text>
        <dbReference type="Rhea" id="RHEA:14369"/>
        <dbReference type="ChEBI" id="CHEBI:15377"/>
        <dbReference type="ChEBI" id="CHEBI:29805"/>
        <dbReference type="ChEBI" id="CHEBI:43474"/>
        <dbReference type="ChEBI" id="CHEBI:58033"/>
        <dbReference type="EC" id="3.1.3.18"/>
    </reaction>
</comment>
<dbReference type="SUPFAM" id="SSF56784">
    <property type="entry name" value="HAD-like"/>
    <property type="match status" value="1"/>
</dbReference>
<dbReference type="SFLD" id="SFLDG01129">
    <property type="entry name" value="C1.5:_HAD__Beta-PGM__Phosphata"/>
    <property type="match status" value="1"/>
</dbReference>
<comment type="pathway">
    <text evidence="2">Organic acid metabolism; glycolate biosynthesis; glycolate from 2-phosphoglycolate: step 1/1.</text>
</comment>
<evidence type="ECO:0000313" key="5">
    <source>
        <dbReference type="EMBL" id="QDT09426.1"/>
    </source>
</evidence>